<organism evidence="1 2">
    <name type="scientific">Aquimonas voraii</name>
    <dbReference type="NCBI Taxonomy" id="265719"/>
    <lineage>
        <taxon>Bacteria</taxon>
        <taxon>Pseudomonadati</taxon>
        <taxon>Pseudomonadota</taxon>
        <taxon>Gammaproteobacteria</taxon>
        <taxon>Lysobacterales</taxon>
        <taxon>Lysobacteraceae</taxon>
        <taxon>Aquimonas</taxon>
    </lineage>
</organism>
<gene>
    <name evidence="1" type="ORF">SAMN04488509_11530</name>
</gene>
<name>A0A1G6ZQC3_9GAMM</name>
<sequence>MLDRDEIRAFRRFLNTANRKELVERRSHIERMMALVTQGTEEARDLRFMQRLIREEIGARAEVDAIVARRLSK</sequence>
<keyword evidence="2" id="KW-1185">Reference proteome</keyword>
<dbReference type="OrthoDB" id="9970998at2"/>
<protein>
    <submittedName>
        <fullName evidence="1">Uncharacterized protein</fullName>
    </submittedName>
</protein>
<proteinExistence type="predicted"/>
<accession>A0A1G6ZQC3</accession>
<evidence type="ECO:0000313" key="1">
    <source>
        <dbReference type="EMBL" id="SDE04731.1"/>
    </source>
</evidence>
<reference evidence="1 2" key="1">
    <citation type="submission" date="2016-10" db="EMBL/GenBank/DDBJ databases">
        <authorList>
            <person name="de Groot N.N."/>
        </authorList>
    </citation>
    <scope>NUCLEOTIDE SEQUENCE [LARGE SCALE GENOMIC DNA]</scope>
    <source>
        <strain evidence="1 2">DSM 16957</strain>
    </source>
</reference>
<dbReference type="Proteomes" id="UP000199603">
    <property type="component" value="Unassembled WGS sequence"/>
</dbReference>
<evidence type="ECO:0000313" key="2">
    <source>
        <dbReference type="Proteomes" id="UP000199603"/>
    </source>
</evidence>
<dbReference type="EMBL" id="FNAG01000015">
    <property type="protein sequence ID" value="SDE04731.1"/>
    <property type="molecule type" value="Genomic_DNA"/>
</dbReference>
<dbReference type="RefSeq" id="WP_091245298.1">
    <property type="nucleotide sequence ID" value="NZ_FNAG01000015.1"/>
</dbReference>
<dbReference type="STRING" id="265719.SAMN04488509_11530"/>
<dbReference type="AlphaFoldDB" id="A0A1G6ZQC3"/>